<keyword evidence="2" id="KW-0808">Transferase</keyword>
<dbReference type="PROSITE" id="PS51186">
    <property type="entry name" value="GNAT"/>
    <property type="match status" value="1"/>
</dbReference>
<dbReference type="Gene3D" id="3.40.630.30">
    <property type="match status" value="1"/>
</dbReference>
<dbReference type="EMBL" id="JBHTHY010000003">
    <property type="protein sequence ID" value="MFD0796936.1"/>
    <property type="molecule type" value="Genomic_DNA"/>
</dbReference>
<protein>
    <submittedName>
        <fullName evidence="2">GNAT family N-acetyltransferase</fullName>
        <ecNumber evidence="2">2.3.-.-</ecNumber>
    </submittedName>
</protein>
<dbReference type="Proteomes" id="UP001597012">
    <property type="component" value="Unassembled WGS sequence"/>
</dbReference>
<organism evidence="2 3">
    <name type="scientific">Maribacter chungangensis</name>
    <dbReference type="NCBI Taxonomy" id="1069117"/>
    <lineage>
        <taxon>Bacteria</taxon>
        <taxon>Pseudomonadati</taxon>
        <taxon>Bacteroidota</taxon>
        <taxon>Flavobacteriia</taxon>
        <taxon>Flavobacteriales</taxon>
        <taxon>Flavobacteriaceae</taxon>
        <taxon>Maribacter</taxon>
    </lineage>
</organism>
<dbReference type="SUPFAM" id="SSF55729">
    <property type="entry name" value="Acyl-CoA N-acyltransferases (Nat)"/>
    <property type="match status" value="1"/>
</dbReference>
<dbReference type="Pfam" id="PF00583">
    <property type="entry name" value="Acetyltransf_1"/>
    <property type="match status" value="1"/>
</dbReference>
<keyword evidence="2" id="KW-0012">Acyltransferase</keyword>
<name>A0ABW3B272_9FLAO</name>
<dbReference type="EC" id="2.3.-.-" evidence="2"/>
<dbReference type="InterPro" id="IPR016181">
    <property type="entry name" value="Acyl_CoA_acyltransferase"/>
</dbReference>
<proteinExistence type="predicted"/>
<sequence>MNDLIYMEPLSPKMFDKYIQVGTKAYNEHYTHLWANADTSPYVQESFTHTVLKEEHSDANTQFFLIKKHGIYVGIVKLIIDCAIDGYSKKEALYLDKIYIIKEAVGQGIGTKTLEFILLRAKEANKKLVWLATMQKGPALNFYKQHGFYVHSTTEVKFEHVLDEEKPMFIMKKKIL</sequence>
<dbReference type="GO" id="GO:0016746">
    <property type="term" value="F:acyltransferase activity"/>
    <property type="evidence" value="ECO:0007669"/>
    <property type="project" value="UniProtKB-KW"/>
</dbReference>
<reference evidence="3" key="1">
    <citation type="journal article" date="2019" name="Int. J. Syst. Evol. Microbiol.">
        <title>The Global Catalogue of Microorganisms (GCM) 10K type strain sequencing project: providing services to taxonomists for standard genome sequencing and annotation.</title>
        <authorList>
            <consortium name="The Broad Institute Genomics Platform"/>
            <consortium name="The Broad Institute Genome Sequencing Center for Infectious Disease"/>
            <person name="Wu L."/>
            <person name="Ma J."/>
        </authorList>
    </citation>
    <scope>NUCLEOTIDE SEQUENCE [LARGE SCALE GENOMIC DNA]</scope>
    <source>
        <strain evidence="3">CCUG 61948</strain>
    </source>
</reference>
<evidence type="ECO:0000313" key="2">
    <source>
        <dbReference type="EMBL" id="MFD0796936.1"/>
    </source>
</evidence>
<comment type="caution">
    <text evidence="2">The sequence shown here is derived from an EMBL/GenBank/DDBJ whole genome shotgun (WGS) entry which is preliminary data.</text>
</comment>
<evidence type="ECO:0000259" key="1">
    <source>
        <dbReference type="PROSITE" id="PS51186"/>
    </source>
</evidence>
<evidence type="ECO:0000313" key="3">
    <source>
        <dbReference type="Proteomes" id="UP001597012"/>
    </source>
</evidence>
<dbReference type="InterPro" id="IPR000182">
    <property type="entry name" value="GNAT_dom"/>
</dbReference>
<dbReference type="CDD" id="cd04301">
    <property type="entry name" value="NAT_SF"/>
    <property type="match status" value="1"/>
</dbReference>
<accession>A0ABW3B272</accession>
<dbReference type="RefSeq" id="WP_379932921.1">
    <property type="nucleotide sequence ID" value="NZ_JBHTHY010000003.1"/>
</dbReference>
<keyword evidence="3" id="KW-1185">Reference proteome</keyword>
<gene>
    <name evidence="2" type="ORF">ACFQZJ_05660</name>
</gene>
<feature type="domain" description="N-acetyltransferase" evidence="1">
    <location>
        <begin position="5"/>
        <end position="176"/>
    </location>
</feature>